<keyword evidence="3" id="KW-0444">Lipid biosynthesis</keyword>
<keyword evidence="5 12" id="KW-0812">Transmembrane</keyword>
<keyword evidence="7" id="KW-0443">Lipid metabolism</keyword>
<dbReference type="InterPro" id="IPR000462">
    <property type="entry name" value="CDP-OH_P_trans"/>
</dbReference>
<proteinExistence type="inferred from homology"/>
<feature type="transmembrane region" description="Helical" evidence="12">
    <location>
        <begin position="94"/>
        <end position="114"/>
    </location>
</feature>
<evidence type="ECO:0000256" key="12">
    <source>
        <dbReference type="SAM" id="Phobius"/>
    </source>
</evidence>
<accession>C5BVU6</accession>
<dbReference type="OrthoDB" id="9796672at2"/>
<dbReference type="PANTHER" id="PTHR14269:SF62">
    <property type="entry name" value="CDP-DIACYLGLYCEROL--GLYCEROL-3-PHOSPHATE 3-PHOSPHATIDYLTRANSFERASE 1, CHLOROPLASTIC"/>
    <property type="match status" value="1"/>
</dbReference>
<dbReference type="AlphaFoldDB" id="C5BVU6"/>
<dbReference type="KEGG" id="bcv:Bcav_2296"/>
<evidence type="ECO:0000256" key="7">
    <source>
        <dbReference type="ARBA" id="ARBA00023098"/>
    </source>
</evidence>
<dbReference type="PANTHER" id="PTHR14269">
    <property type="entry name" value="CDP-DIACYLGLYCEROL--GLYCEROL-3-PHOSPHATE 3-PHOSPHATIDYLTRANSFERASE-RELATED"/>
    <property type="match status" value="1"/>
</dbReference>
<evidence type="ECO:0000313" key="13">
    <source>
        <dbReference type="EMBL" id="ACQ80547.1"/>
    </source>
</evidence>
<evidence type="ECO:0000256" key="5">
    <source>
        <dbReference type="ARBA" id="ARBA00022692"/>
    </source>
</evidence>
<evidence type="ECO:0000313" key="14">
    <source>
        <dbReference type="Proteomes" id="UP000007962"/>
    </source>
</evidence>
<dbReference type="HOGENOM" id="CLU_051314_6_1_11"/>
<dbReference type="PIRSF" id="PIRSF000847">
    <property type="entry name" value="Phos_ph_gly_syn"/>
    <property type="match status" value="1"/>
</dbReference>
<keyword evidence="6 12" id="KW-1133">Transmembrane helix</keyword>
<dbReference type="GO" id="GO:0046474">
    <property type="term" value="P:glycerophospholipid biosynthetic process"/>
    <property type="evidence" value="ECO:0007669"/>
    <property type="project" value="TreeGrafter"/>
</dbReference>
<protein>
    <submittedName>
        <fullName evidence="13">CDP-alcohol phosphatidyltransferase</fullName>
    </submittedName>
</protein>
<keyword evidence="4 11" id="KW-0808">Transferase</keyword>
<dbReference type="Pfam" id="PF01066">
    <property type="entry name" value="CDP-OH_P_transf"/>
    <property type="match status" value="1"/>
</dbReference>
<dbReference type="InterPro" id="IPR004570">
    <property type="entry name" value="Phosphatidylglycerol_P_synth"/>
</dbReference>
<reference evidence="13 14" key="1">
    <citation type="journal article" date="2009" name="Stand. Genomic Sci.">
        <title>Complete genome sequence of Beutenbergia cavernae type strain (HKI 0122).</title>
        <authorList>
            <person name="Land M."/>
            <person name="Pukall R."/>
            <person name="Abt B."/>
            <person name="Goker M."/>
            <person name="Rohde M."/>
            <person name="Glavina Del Rio T."/>
            <person name="Tice H."/>
            <person name="Copeland A."/>
            <person name="Cheng J.F."/>
            <person name="Lucas S."/>
            <person name="Chen F."/>
            <person name="Nolan M."/>
            <person name="Bruce D."/>
            <person name="Goodwin L."/>
            <person name="Pitluck S."/>
            <person name="Ivanova N."/>
            <person name="Mavromatis K."/>
            <person name="Ovchinnikova G."/>
            <person name="Pati A."/>
            <person name="Chen A."/>
            <person name="Palaniappan K."/>
            <person name="Hauser L."/>
            <person name="Chang Y.J."/>
            <person name="Jefferies C.C."/>
            <person name="Saunders E."/>
            <person name="Brettin T."/>
            <person name="Detter J.C."/>
            <person name="Han C."/>
            <person name="Chain P."/>
            <person name="Bristow J."/>
            <person name="Eisen J.A."/>
            <person name="Markowitz V."/>
            <person name="Hugenholtz P."/>
            <person name="Kyrpides N.C."/>
            <person name="Klenk H.P."/>
            <person name="Lapidus A."/>
        </authorList>
    </citation>
    <scope>NUCLEOTIDE SEQUENCE [LARGE SCALE GENOMIC DNA]</scope>
    <source>
        <strain evidence="14">ATCC BAA-8 / DSM 12333 / NBRC 16432</strain>
    </source>
</reference>
<feature type="transmembrane region" description="Helical" evidence="12">
    <location>
        <begin position="130"/>
        <end position="151"/>
    </location>
</feature>
<keyword evidence="8 12" id="KW-0472">Membrane</keyword>
<keyword evidence="14" id="KW-1185">Reference proteome</keyword>
<evidence type="ECO:0000256" key="2">
    <source>
        <dbReference type="ARBA" id="ARBA00010441"/>
    </source>
</evidence>
<comment type="subcellular location">
    <subcellularLocation>
        <location evidence="1">Membrane</location>
        <topology evidence="1">Multi-pass membrane protein</topology>
    </subcellularLocation>
</comment>
<sequence length="184" mass="19638">MTASRSAVWTVPNLLSFARLALLPVFAWLLLTDRTGAAIVVLAVLGSTDWLDGYLARRLGQVTLLGERLDPLADRISVIVVGLTLAWAGLLPWLVLAVIVAVDATLLVLAWAWFRGSPDLPVTRVGKLRTLLLLLALPMLLLADAVAALAWLRPVGLVLAVLGALGHVLAGVGYARGMARSRRL</sequence>
<gene>
    <name evidence="13" type="ordered locus">Bcav_2296</name>
</gene>
<evidence type="ECO:0000256" key="3">
    <source>
        <dbReference type="ARBA" id="ARBA00022516"/>
    </source>
</evidence>
<dbReference type="eggNOG" id="COG0558">
    <property type="taxonomic scope" value="Bacteria"/>
</dbReference>
<dbReference type="InterPro" id="IPR048254">
    <property type="entry name" value="CDP_ALCOHOL_P_TRANSF_CS"/>
</dbReference>
<dbReference type="RefSeq" id="WP_015882787.1">
    <property type="nucleotide sequence ID" value="NC_012669.1"/>
</dbReference>
<evidence type="ECO:0000256" key="6">
    <source>
        <dbReference type="ARBA" id="ARBA00022989"/>
    </source>
</evidence>
<organism evidence="13 14">
    <name type="scientific">Beutenbergia cavernae (strain ATCC BAA-8 / DSM 12333 / CCUG 43141 / JCM 11478 / NBRC 16432 / NCIMB 13614 / HKI 0122)</name>
    <dbReference type="NCBI Taxonomy" id="471853"/>
    <lineage>
        <taxon>Bacteria</taxon>
        <taxon>Bacillati</taxon>
        <taxon>Actinomycetota</taxon>
        <taxon>Actinomycetes</taxon>
        <taxon>Micrococcales</taxon>
        <taxon>Beutenbergiaceae</taxon>
        <taxon>Beutenbergia</taxon>
    </lineage>
</organism>
<feature type="transmembrane region" description="Helical" evidence="12">
    <location>
        <begin position="7"/>
        <end position="29"/>
    </location>
</feature>
<dbReference type="InterPro" id="IPR043130">
    <property type="entry name" value="CDP-OH_PTrfase_TM_dom"/>
</dbReference>
<feature type="transmembrane region" description="Helical" evidence="12">
    <location>
        <begin position="157"/>
        <end position="175"/>
    </location>
</feature>
<evidence type="ECO:0000256" key="9">
    <source>
        <dbReference type="ARBA" id="ARBA00023209"/>
    </source>
</evidence>
<dbReference type="EMBL" id="CP001618">
    <property type="protein sequence ID" value="ACQ80547.1"/>
    <property type="molecule type" value="Genomic_DNA"/>
</dbReference>
<evidence type="ECO:0000256" key="11">
    <source>
        <dbReference type="RuleBase" id="RU003750"/>
    </source>
</evidence>
<evidence type="ECO:0000256" key="10">
    <source>
        <dbReference type="ARBA" id="ARBA00023264"/>
    </source>
</evidence>
<dbReference type="Gene3D" id="1.20.120.1760">
    <property type="match status" value="1"/>
</dbReference>
<dbReference type="GO" id="GO:0016020">
    <property type="term" value="C:membrane"/>
    <property type="evidence" value="ECO:0007669"/>
    <property type="project" value="UniProtKB-SubCell"/>
</dbReference>
<dbReference type="UniPathway" id="UPA00085"/>
<evidence type="ECO:0000256" key="8">
    <source>
        <dbReference type="ARBA" id="ARBA00023136"/>
    </source>
</evidence>
<evidence type="ECO:0000256" key="1">
    <source>
        <dbReference type="ARBA" id="ARBA00004141"/>
    </source>
</evidence>
<keyword evidence="10" id="KW-1208">Phospholipid metabolism</keyword>
<dbReference type="GO" id="GO:0008444">
    <property type="term" value="F:CDP-diacylglycerol-glycerol-3-phosphate 3-phosphatidyltransferase activity"/>
    <property type="evidence" value="ECO:0007669"/>
    <property type="project" value="InterPro"/>
</dbReference>
<dbReference type="STRING" id="471853.Bcav_2296"/>
<name>C5BVU6_BEUC1</name>
<keyword evidence="9" id="KW-0594">Phospholipid biosynthesis</keyword>
<evidence type="ECO:0000256" key="4">
    <source>
        <dbReference type="ARBA" id="ARBA00022679"/>
    </source>
</evidence>
<comment type="similarity">
    <text evidence="2 11">Belongs to the CDP-alcohol phosphatidyltransferase class-I family.</text>
</comment>
<dbReference type="Proteomes" id="UP000007962">
    <property type="component" value="Chromosome"/>
</dbReference>
<dbReference type="PROSITE" id="PS00379">
    <property type="entry name" value="CDP_ALCOHOL_P_TRANSF"/>
    <property type="match status" value="1"/>
</dbReference>
<dbReference type="InterPro" id="IPR050324">
    <property type="entry name" value="CDP-alcohol_PTase-I"/>
</dbReference>